<keyword evidence="1" id="KW-0812">Transmembrane</keyword>
<feature type="transmembrane region" description="Helical" evidence="1">
    <location>
        <begin position="143"/>
        <end position="166"/>
    </location>
</feature>
<proteinExistence type="predicted"/>
<dbReference type="AlphaFoldDB" id="A0A0R3QIZ8"/>
<feature type="transmembrane region" description="Helical" evidence="1">
    <location>
        <begin position="178"/>
        <end position="197"/>
    </location>
</feature>
<keyword evidence="1" id="KW-1133">Transmembrane helix</keyword>
<sequence length="328" mass="35249">LPGDDRERFAHSVSFRKIFRRDEMRVVKAKEELAHRIRLNGAVKKGAPPRWFERCRSLLGDYVLKNPVALATAGALTLGGLLILGFFLRIGFMPDVDLSGSMALLFASALAGIGALIALILATVLPGVSMRYLLDNATIPLSWVSVLTTAGPAGLLVASMVLSPLLLEPTYRPSNWTLIAICAGIALTADLILLWRIQHRGNLRTWGEKIWNLLSSSFLWALGLSQVLGGALEMAIDSPHPPFLTVFVLCCWIFFIGVINVGMAQLPLRISLIVGPLAGIFSVVVLAMLTGSFSTGSAVTLKKLGMGEVPGTTLMLTSDMCQALNATP</sequence>
<organism evidence="2">
    <name type="scientific">Brugia timori</name>
    <dbReference type="NCBI Taxonomy" id="42155"/>
    <lineage>
        <taxon>Eukaryota</taxon>
        <taxon>Metazoa</taxon>
        <taxon>Ecdysozoa</taxon>
        <taxon>Nematoda</taxon>
        <taxon>Chromadorea</taxon>
        <taxon>Rhabditida</taxon>
        <taxon>Spirurina</taxon>
        <taxon>Spiruromorpha</taxon>
        <taxon>Filarioidea</taxon>
        <taxon>Onchocercidae</taxon>
        <taxon>Brugia</taxon>
    </lineage>
</organism>
<protein>
    <submittedName>
        <fullName evidence="2">Amino acid transporter</fullName>
    </submittedName>
</protein>
<feature type="transmembrane region" description="Helical" evidence="1">
    <location>
        <begin position="217"/>
        <end position="236"/>
    </location>
</feature>
<reference evidence="2" key="1">
    <citation type="submission" date="2017-02" db="UniProtKB">
        <authorList>
            <consortium name="WormBaseParasite"/>
        </authorList>
    </citation>
    <scope>IDENTIFICATION</scope>
</reference>
<feature type="transmembrane region" description="Helical" evidence="1">
    <location>
        <begin position="102"/>
        <end position="123"/>
    </location>
</feature>
<name>A0A0R3QIZ8_9BILA</name>
<feature type="transmembrane region" description="Helical" evidence="1">
    <location>
        <begin position="243"/>
        <end position="264"/>
    </location>
</feature>
<accession>A0A0R3QIZ8</accession>
<evidence type="ECO:0000313" key="2">
    <source>
        <dbReference type="WBParaSite" id="BTMF_0000639401-mRNA-1"/>
    </source>
</evidence>
<feature type="transmembrane region" description="Helical" evidence="1">
    <location>
        <begin position="68"/>
        <end position="90"/>
    </location>
</feature>
<evidence type="ECO:0000256" key="1">
    <source>
        <dbReference type="SAM" id="Phobius"/>
    </source>
</evidence>
<keyword evidence="1" id="KW-0472">Membrane</keyword>
<feature type="transmembrane region" description="Helical" evidence="1">
    <location>
        <begin position="270"/>
        <end position="293"/>
    </location>
</feature>
<dbReference type="WBParaSite" id="BTMF_0000639401-mRNA-1">
    <property type="protein sequence ID" value="BTMF_0000639401-mRNA-1"/>
    <property type="gene ID" value="BTMF_0000639401"/>
</dbReference>